<dbReference type="EMBL" id="CP098242">
    <property type="protein sequence ID" value="WAW09535.1"/>
    <property type="molecule type" value="Genomic_DNA"/>
</dbReference>
<accession>A0A9E9LXS7</accession>
<dbReference type="Proteomes" id="UP001156215">
    <property type="component" value="Chromosome"/>
</dbReference>
<gene>
    <name evidence="1" type="ORF">NB640_09845</name>
</gene>
<proteinExistence type="predicted"/>
<reference evidence="1" key="1">
    <citation type="journal article" date="2022" name="Front. Microbiol.">
        <title>New perspectives on an old grouping: The genomic and phenotypic variability of Oxalobacter formigenes and the implications for calcium oxalate stone prevention.</title>
        <authorList>
            <person name="Chmiel J.A."/>
            <person name="Carr C."/>
            <person name="Stuivenberg G.A."/>
            <person name="Venema R."/>
            <person name="Chanyi R.M."/>
            <person name="Al K.F."/>
            <person name="Giguere D."/>
            <person name="Say H."/>
            <person name="Akouris P.P."/>
            <person name="Dominguez Romero S.A."/>
            <person name="Kwong A."/>
            <person name="Tai V."/>
            <person name="Koval S.F."/>
            <person name="Razvi H."/>
            <person name="Bjazevic J."/>
            <person name="Burton J.P."/>
        </authorList>
    </citation>
    <scope>NUCLEOTIDE SEQUENCE</scope>
    <source>
        <strain evidence="1">WoOx3</strain>
    </source>
</reference>
<name>A0A9E9LXS7_9BURK</name>
<dbReference type="AlphaFoldDB" id="A0A9E9LXS7"/>
<organism evidence="1 2">
    <name type="scientific">Oxalobacter vibrioformis</name>
    <dbReference type="NCBI Taxonomy" id="933080"/>
    <lineage>
        <taxon>Bacteria</taxon>
        <taxon>Pseudomonadati</taxon>
        <taxon>Pseudomonadota</taxon>
        <taxon>Betaproteobacteria</taxon>
        <taxon>Burkholderiales</taxon>
        <taxon>Oxalobacteraceae</taxon>
        <taxon>Oxalobacter</taxon>
    </lineage>
</organism>
<keyword evidence="2" id="KW-1185">Reference proteome</keyword>
<protein>
    <submittedName>
        <fullName evidence="1">Uncharacterized protein</fullName>
    </submittedName>
</protein>
<sequence>MPVNIDEMAGTIRAMRATLLSLIETHPQKDKLKKRLRIARESEFSMMLNERVADEYISAFEGTMAFYEAASEELK</sequence>
<dbReference type="KEGG" id="ovb:NB640_09845"/>
<evidence type="ECO:0000313" key="2">
    <source>
        <dbReference type="Proteomes" id="UP001156215"/>
    </source>
</evidence>
<dbReference type="RefSeq" id="WP_269308535.1">
    <property type="nucleotide sequence ID" value="NZ_CP098242.1"/>
</dbReference>
<evidence type="ECO:0000313" key="1">
    <source>
        <dbReference type="EMBL" id="WAW09535.1"/>
    </source>
</evidence>